<gene>
    <name evidence="2" type="ORF">Daura_14470</name>
</gene>
<dbReference type="Proteomes" id="UP001058003">
    <property type="component" value="Chromosome"/>
</dbReference>
<dbReference type="AlphaFoldDB" id="A0A9Q9MFJ7"/>
<organism evidence="2 3">
    <name type="scientific">Dactylosporangium aurantiacum</name>
    <dbReference type="NCBI Taxonomy" id="35754"/>
    <lineage>
        <taxon>Bacteria</taxon>
        <taxon>Bacillati</taxon>
        <taxon>Actinomycetota</taxon>
        <taxon>Actinomycetes</taxon>
        <taxon>Micromonosporales</taxon>
        <taxon>Micromonosporaceae</taxon>
        <taxon>Dactylosporangium</taxon>
    </lineage>
</organism>
<accession>A0A9Q9MFJ7</accession>
<evidence type="ECO:0000313" key="2">
    <source>
        <dbReference type="EMBL" id="UWZ57263.1"/>
    </source>
</evidence>
<name>A0A9Q9MFJ7_9ACTN</name>
<evidence type="ECO:0000313" key="3">
    <source>
        <dbReference type="Proteomes" id="UP001058003"/>
    </source>
</evidence>
<proteinExistence type="predicted"/>
<sequence>MTVTQRPQHPEQTPTILRLVHRTAGQSVYAIAAMTALGAVPELRGIVALAIGTVGTITTAAIGVALASVQRRHTLRREPRTPPG</sequence>
<dbReference type="EMBL" id="CP073767">
    <property type="protein sequence ID" value="UWZ57263.1"/>
    <property type="molecule type" value="Genomic_DNA"/>
</dbReference>
<dbReference type="KEGG" id="daur:Daura_14470"/>
<keyword evidence="3" id="KW-1185">Reference proteome</keyword>
<reference evidence="2" key="1">
    <citation type="submission" date="2021-04" db="EMBL/GenBank/DDBJ databases">
        <title>Dactylosporangium aurantiacum NRRL B-8018 full assembly.</title>
        <authorList>
            <person name="Hartkoorn R.C."/>
            <person name="Beaudoing E."/>
            <person name="Hot D."/>
        </authorList>
    </citation>
    <scope>NUCLEOTIDE SEQUENCE</scope>
    <source>
        <strain evidence="2">NRRL B-8018</strain>
    </source>
</reference>
<keyword evidence="1" id="KW-0472">Membrane</keyword>
<dbReference type="RefSeq" id="WP_033362636.1">
    <property type="nucleotide sequence ID" value="NZ_CP073767.1"/>
</dbReference>
<protein>
    <submittedName>
        <fullName evidence="2">Uncharacterized protein</fullName>
    </submittedName>
</protein>
<feature type="transmembrane region" description="Helical" evidence="1">
    <location>
        <begin position="46"/>
        <end position="67"/>
    </location>
</feature>
<keyword evidence="1" id="KW-0812">Transmembrane</keyword>
<evidence type="ECO:0000256" key="1">
    <source>
        <dbReference type="SAM" id="Phobius"/>
    </source>
</evidence>
<keyword evidence="1" id="KW-1133">Transmembrane helix</keyword>